<evidence type="ECO:0000313" key="2">
    <source>
        <dbReference type="Proteomes" id="UP001519460"/>
    </source>
</evidence>
<accession>A0ABD0LP63</accession>
<keyword evidence="2" id="KW-1185">Reference proteome</keyword>
<comment type="caution">
    <text evidence="1">The sequence shown here is derived from an EMBL/GenBank/DDBJ whole genome shotgun (WGS) entry which is preliminary data.</text>
</comment>
<protein>
    <submittedName>
        <fullName evidence="1">Uncharacterized protein</fullName>
    </submittedName>
</protein>
<dbReference type="Proteomes" id="UP001519460">
    <property type="component" value="Unassembled WGS sequence"/>
</dbReference>
<reference evidence="1 2" key="1">
    <citation type="journal article" date="2023" name="Sci. Data">
        <title>Genome assembly of the Korean intertidal mud-creeper Batillaria attramentaria.</title>
        <authorList>
            <person name="Patra A.K."/>
            <person name="Ho P.T."/>
            <person name="Jun S."/>
            <person name="Lee S.J."/>
            <person name="Kim Y."/>
            <person name="Won Y.J."/>
        </authorList>
    </citation>
    <scope>NUCLEOTIDE SEQUENCE [LARGE SCALE GENOMIC DNA]</scope>
    <source>
        <strain evidence="1">Wonlab-2016</strain>
    </source>
</reference>
<gene>
    <name evidence="1" type="ORF">BaRGS_00007727</name>
</gene>
<name>A0ABD0LP63_9CAEN</name>
<sequence>MPGNVDTEAVTWSTFNYTGGRLVLPESGEENVVSSCARCVVMRLDDDEGNYSRGTTNTRVALSNAGQTVDGERSSCTLITAASRTTEMGITGMADGLEVKAMVPGSVWLPR</sequence>
<organism evidence="1 2">
    <name type="scientific">Batillaria attramentaria</name>
    <dbReference type="NCBI Taxonomy" id="370345"/>
    <lineage>
        <taxon>Eukaryota</taxon>
        <taxon>Metazoa</taxon>
        <taxon>Spiralia</taxon>
        <taxon>Lophotrochozoa</taxon>
        <taxon>Mollusca</taxon>
        <taxon>Gastropoda</taxon>
        <taxon>Caenogastropoda</taxon>
        <taxon>Sorbeoconcha</taxon>
        <taxon>Cerithioidea</taxon>
        <taxon>Batillariidae</taxon>
        <taxon>Batillaria</taxon>
    </lineage>
</organism>
<dbReference type="AlphaFoldDB" id="A0ABD0LP63"/>
<dbReference type="EMBL" id="JACVVK020000034">
    <property type="protein sequence ID" value="KAK7500847.1"/>
    <property type="molecule type" value="Genomic_DNA"/>
</dbReference>
<evidence type="ECO:0000313" key="1">
    <source>
        <dbReference type="EMBL" id="KAK7500847.1"/>
    </source>
</evidence>
<proteinExistence type="predicted"/>